<comment type="similarity">
    <text evidence="1">Belongs to the sulfatase family.</text>
</comment>
<dbReference type="AlphaFoldDB" id="A0A382G7W9"/>
<dbReference type="Gene3D" id="3.40.720.10">
    <property type="entry name" value="Alkaline Phosphatase, subunit A"/>
    <property type="match status" value="1"/>
</dbReference>
<name>A0A382G7W9_9ZZZZ</name>
<dbReference type="GO" id="GO:0046872">
    <property type="term" value="F:metal ion binding"/>
    <property type="evidence" value="ECO:0007669"/>
    <property type="project" value="UniProtKB-KW"/>
</dbReference>
<proteinExistence type="inferred from homology"/>
<evidence type="ECO:0000256" key="4">
    <source>
        <dbReference type="ARBA" id="ARBA00022837"/>
    </source>
</evidence>
<dbReference type="InterPro" id="IPR024607">
    <property type="entry name" value="Sulfatase_CS"/>
</dbReference>
<dbReference type="PROSITE" id="PS00149">
    <property type="entry name" value="SULFATASE_2"/>
    <property type="match status" value="1"/>
</dbReference>
<evidence type="ECO:0000256" key="3">
    <source>
        <dbReference type="ARBA" id="ARBA00022801"/>
    </source>
</evidence>
<evidence type="ECO:0000313" key="6">
    <source>
        <dbReference type="EMBL" id="SVB70905.1"/>
    </source>
</evidence>
<dbReference type="InterPro" id="IPR017850">
    <property type="entry name" value="Alkaline_phosphatase_core_sf"/>
</dbReference>
<feature type="domain" description="Sulfatase N-terminal" evidence="5">
    <location>
        <begin position="3"/>
        <end position="114"/>
    </location>
</feature>
<dbReference type="PANTHER" id="PTHR42693:SF53">
    <property type="entry name" value="ENDO-4-O-SULFATASE"/>
    <property type="match status" value="1"/>
</dbReference>
<reference evidence="6" key="1">
    <citation type="submission" date="2018-05" db="EMBL/GenBank/DDBJ databases">
        <authorList>
            <person name="Lanie J.A."/>
            <person name="Ng W.-L."/>
            <person name="Kazmierczak K.M."/>
            <person name="Andrzejewski T.M."/>
            <person name="Davidsen T.M."/>
            <person name="Wayne K.J."/>
            <person name="Tettelin H."/>
            <person name="Glass J.I."/>
            <person name="Rusch D."/>
            <person name="Podicherti R."/>
            <person name="Tsui H.-C.T."/>
            <person name="Winkler M.E."/>
        </authorList>
    </citation>
    <scope>NUCLEOTIDE SEQUENCE</scope>
</reference>
<dbReference type="EMBL" id="UINC01053866">
    <property type="protein sequence ID" value="SVB70905.1"/>
    <property type="molecule type" value="Genomic_DNA"/>
</dbReference>
<dbReference type="InterPro" id="IPR050738">
    <property type="entry name" value="Sulfatase"/>
</dbReference>
<keyword evidence="3" id="KW-0378">Hydrolase</keyword>
<organism evidence="6">
    <name type="scientific">marine metagenome</name>
    <dbReference type="NCBI Taxonomy" id="408172"/>
    <lineage>
        <taxon>unclassified sequences</taxon>
        <taxon>metagenomes</taxon>
        <taxon>ecological metagenomes</taxon>
    </lineage>
</organism>
<dbReference type="SUPFAM" id="SSF53649">
    <property type="entry name" value="Alkaline phosphatase-like"/>
    <property type="match status" value="1"/>
</dbReference>
<dbReference type="InterPro" id="IPR000917">
    <property type="entry name" value="Sulfatase_N"/>
</dbReference>
<protein>
    <recommendedName>
        <fullName evidence="5">Sulfatase N-terminal domain-containing protein</fullName>
    </recommendedName>
</protein>
<feature type="non-terminal residue" evidence="6">
    <location>
        <position position="180"/>
    </location>
</feature>
<accession>A0A382G7W9</accession>
<sequence>MPDQLRADFLGCFGASWMKTPNIDRLASKGVLYRNVVSPSPICIPARASLLTGHNALSTGVLSNNFWLRPDHDTCGQRSLAKMLAEEGYRTEAIGKMHFIPWDHDEGFHHRVIAEDKRHIHIQDDYAIYLKEHGFRKLSGPEEPGYREGRMASISPIPIEHQVDAWIGMKAAEFLENYSH</sequence>
<gene>
    <name evidence="6" type="ORF">METZ01_LOCUS223759</name>
</gene>
<dbReference type="GO" id="GO:0004065">
    <property type="term" value="F:arylsulfatase activity"/>
    <property type="evidence" value="ECO:0007669"/>
    <property type="project" value="TreeGrafter"/>
</dbReference>
<keyword evidence="2" id="KW-0479">Metal-binding</keyword>
<evidence type="ECO:0000256" key="1">
    <source>
        <dbReference type="ARBA" id="ARBA00008779"/>
    </source>
</evidence>
<dbReference type="Pfam" id="PF00884">
    <property type="entry name" value="Sulfatase"/>
    <property type="match status" value="1"/>
</dbReference>
<dbReference type="PANTHER" id="PTHR42693">
    <property type="entry name" value="ARYLSULFATASE FAMILY MEMBER"/>
    <property type="match status" value="1"/>
</dbReference>
<evidence type="ECO:0000256" key="2">
    <source>
        <dbReference type="ARBA" id="ARBA00022723"/>
    </source>
</evidence>
<evidence type="ECO:0000259" key="5">
    <source>
        <dbReference type="Pfam" id="PF00884"/>
    </source>
</evidence>
<keyword evidence="4" id="KW-0106">Calcium</keyword>